<organism evidence="5 6">
    <name type="scientific">Ulvibacter litoralis</name>
    <dbReference type="NCBI Taxonomy" id="227084"/>
    <lineage>
        <taxon>Bacteria</taxon>
        <taxon>Pseudomonadati</taxon>
        <taxon>Bacteroidota</taxon>
        <taxon>Flavobacteriia</taxon>
        <taxon>Flavobacteriales</taxon>
        <taxon>Flavobacteriaceae</taxon>
        <taxon>Ulvibacter</taxon>
    </lineage>
</organism>
<evidence type="ECO:0000313" key="6">
    <source>
        <dbReference type="Proteomes" id="UP000199321"/>
    </source>
</evidence>
<dbReference type="EMBL" id="FNBA01000001">
    <property type="protein sequence ID" value="SDE49254.1"/>
    <property type="molecule type" value="Genomic_DNA"/>
</dbReference>
<reference evidence="5 6" key="1">
    <citation type="submission" date="2016-10" db="EMBL/GenBank/DDBJ databases">
        <authorList>
            <person name="de Groot N.N."/>
        </authorList>
    </citation>
    <scope>NUCLEOTIDE SEQUENCE [LARGE SCALE GENOMIC DNA]</scope>
    <source>
        <strain evidence="5 6">DSM 16195</strain>
    </source>
</reference>
<evidence type="ECO:0000256" key="3">
    <source>
        <dbReference type="ARBA" id="ARBA00022840"/>
    </source>
</evidence>
<dbReference type="SUPFAM" id="SSF52540">
    <property type="entry name" value="P-loop containing nucleoside triphosphate hydrolases"/>
    <property type="match status" value="1"/>
</dbReference>
<name>A0A1G7DCC0_9FLAO</name>
<keyword evidence="2" id="KW-0547">Nucleotide-binding</keyword>
<dbReference type="SMART" id="SM00382">
    <property type="entry name" value="AAA"/>
    <property type="match status" value="1"/>
</dbReference>
<dbReference type="PANTHER" id="PTHR42781">
    <property type="entry name" value="SPERMIDINE/PUTRESCINE IMPORT ATP-BINDING PROTEIN POTA"/>
    <property type="match status" value="1"/>
</dbReference>
<evidence type="ECO:0000313" key="5">
    <source>
        <dbReference type="EMBL" id="SDE49254.1"/>
    </source>
</evidence>
<sequence length="314" mass="35424">MLNVSIDSFGYSEKEILKDIHFKLNAGEHLAILGESGCGKSTVLHLVYGLLHLNRGSIHWDNTLLLGPTHHLIPGETFMKLVAQEFNVMPFITVAENIATHLSRLDSDKDAVRVQELLTVVDLIPFENTLVKNLSGGQKQRVALAKALANEPKLLLLDEPFSNIDTFRKNKLRRNLFNYLKENKIMCITATHDSDEALAFADRILLLRNGQEELCGTPETVFSNLKTAYQKGFFGEVTILPSDLFSSETASEELVLLPHQLVPSKATTKLEVTVKKAYFRGHYYLIEATWNTQVVFFIHSEELEPNTTLFLQKQ</sequence>
<dbReference type="Proteomes" id="UP000199321">
    <property type="component" value="Unassembled WGS sequence"/>
</dbReference>
<accession>A0A1G7DCC0</accession>
<dbReference type="OrthoDB" id="9802264at2"/>
<dbReference type="InterPro" id="IPR050093">
    <property type="entry name" value="ABC_SmlMolc_Importer"/>
</dbReference>
<dbReference type="STRING" id="227084.SAMN05421855_101895"/>
<dbReference type="AlphaFoldDB" id="A0A1G7DCC0"/>
<dbReference type="PANTHER" id="PTHR42781:SF4">
    <property type="entry name" value="SPERMIDINE_PUTRESCINE IMPORT ATP-BINDING PROTEIN POTA"/>
    <property type="match status" value="1"/>
</dbReference>
<dbReference type="InterPro" id="IPR003593">
    <property type="entry name" value="AAA+_ATPase"/>
</dbReference>
<proteinExistence type="predicted"/>
<gene>
    <name evidence="5" type="ORF">SAMN05421855_101895</name>
</gene>
<keyword evidence="6" id="KW-1185">Reference proteome</keyword>
<keyword evidence="1" id="KW-0813">Transport</keyword>
<dbReference type="Pfam" id="PF00005">
    <property type="entry name" value="ABC_tran"/>
    <property type="match status" value="1"/>
</dbReference>
<dbReference type="GO" id="GO:0005524">
    <property type="term" value="F:ATP binding"/>
    <property type="evidence" value="ECO:0007669"/>
    <property type="project" value="UniProtKB-KW"/>
</dbReference>
<dbReference type="PROSITE" id="PS50893">
    <property type="entry name" value="ABC_TRANSPORTER_2"/>
    <property type="match status" value="1"/>
</dbReference>
<evidence type="ECO:0000256" key="2">
    <source>
        <dbReference type="ARBA" id="ARBA00022741"/>
    </source>
</evidence>
<dbReference type="PROSITE" id="PS00211">
    <property type="entry name" value="ABC_TRANSPORTER_1"/>
    <property type="match status" value="1"/>
</dbReference>
<keyword evidence="3" id="KW-0067">ATP-binding</keyword>
<evidence type="ECO:0000259" key="4">
    <source>
        <dbReference type="PROSITE" id="PS50893"/>
    </source>
</evidence>
<dbReference type="InterPro" id="IPR017871">
    <property type="entry name" value="ABC_transporter-like_CS"/>
</dbReference>
<dbReference type="GO" id="GO:0016887">
    <property type="term" value="F:ATP hydrolysis activity"/>
    <property type="evidence" value="ECO:0007669"/>
    <property type="project" value="InterPro"/>
</dbReference>
<dbReference type="RefSeq" id="WP_093141015.1">
    <property type="nucleotide sequence ID" value="NZ_BMWO01000001.1"/>
</dbReference>
<dbReference type="Gene3D" id="3.40.50.300">
    <property type="entry name" value="P-loop containing nucleotide triphosphate hydrolases"/>
    <property type="match status" value="1"/>
</dbReference>
<feature type="domain" description="ABC transporter" evidence="4">
    <location>
        <begin position="1"/>
        <end position="234"/>
    </location>
</feature>
<evidence type="ECO:0000256" key="1">
    <source>
        <dbReference type="ARBA" id="ARBA00022448"/>
    </source>
</evidence>
<dbReference type="InterPro" id="IPR003439">
    <property type="entry name" value="ABC_transporter-like_ATP-bd"/>
</dbReference>
<dbReference type="InterPro" id="IPR027417">
    <property type="entry name" value="P-loop_NTPase"/>
</dbReference>
<protein>
    <submittedName>
        <fullName evidence="5">ABC-type Fe3+/spermidine/putrescine transport systems, ATPase components</fullName>
    </submittedName>
</protein>